<dbReference type="InterPro" id="IPR029044">
    <property type="entry name" value="Nucleotide-diphossugar_trans"/>
</dbReference>
<dbReference type="RefSeq" id="WP_131330136.1">
    <property type="nucleotide sequence ID" value="NZ_CP044016.1"/>
</dbReference>
<dbReference type="EMBL" id="CP044016">
    <property type="protein sequence ID" value="QES89190.1"/>
    <property type="molecule type" value="Genomic_DNA"/>
</dbReference>
<dbReference type="InterPro" id="IPR008441">
    <property type="entry name" value="AfumC-like_glycosyl_Trfase"/>
</dbReference>
<dbReference type="OrthoDB" id="9802881at2"/>
<dbReference type="AlphaFoldDB" id="A0A5P2G627"/>
<sequence>MNSYIRTIAKNCFYFLKLNFRKVWHPSINFDEKVPSKDEFKVFQSNNLSNTIDKTRKSVPKIIWTYWHDGIPTGVADACIKSWKVQMPDYNINIITKVSLFEYLPDFPKLNSKIPLSNLSDVIRLMLLNKFGGIWMDATILLQESIDSYVQFTEFNYLELTGFYRELKSSHPDFENWLLISPGQSPLLEKWTEVMIMCLRCPVPQDFFKNNPKYREAYLSVMPQHRNYLFAYMGFYYSIRSTSGYKIGGVNYHNNGSFLEAFCDNDYDKYAEIVLLNKPFKRPSIIKINGLVRKKIELYIKNNCYIKDSVIGQYL</sequence>
<dbReference type="KEGG" id="arac:E0W69_011125"/>
<protein>
    <recommendedName>
        <fullName evidence="3">Capsular biosynthesis protein</fullName>
    </recommendedName>
</protein>
<proteinExistence type="predicted"/>
<evidence type="ECO:0000313" key="1">
    <source>
        <dbReference type="EMBL" id="QES89190.1"/>
    </source>
</evidence>
<gene>
    <name evidence="1" type="ORF">E0W69_011125</name>
</gene>
<dbReference type="Pfam" id="PF05704">
    <property type="entry name" value="Caps_synth"/>
    <property type="match status" value="1"/>
</dbReference>
<dbReference type="InterPro" id="IPR051706">
    <property type="entry name" value="Glycosyltransferase_domain"/>
</dbReference>
<dbReference type="GO" id="GO:0051999">
    <property type="term" value="P:mannosyl-inositol phosphorylceramide biosynthetic process"/>
    <property type="evidence" value="ECO:0007669"/>
    <property type="project" value="TreeGrafter"/>
</dbReference>
<dbReference type="PANTHER" id="PTHR32385:SF22">
    <property type="entry name" value="MANNOSYL PHOSPHORYLINOSITOL CERAMIDE SYNTHASE SUR1"/>
    <property type="match status" value="1"/>
</dbReference>
<accession>A0A5P2G627</accession>
<organism evidence="1 2">
    <name type="scientific">Rhizosphaericola mali</name>
    <dbReference type="NCBI Taxonomy" id="2545455"/>
    <lineage>
        <taxon>Bacteria</taxon>
        <taxon>Pseudomonadati</taxon>
        <taxon>Bacteroidota</taxon>
        <taxon>Chitinophagia</taxon>
        <taxon>Chitinophagales</taxon>
        <taxon>Chitinophagaceae</taxon>
        <taxon>Rhizosphaericola</taxon>
    </lineage>
</organism>
<evidence type="ECO:0000313" key="2">
    <source>
        <dbReference type="Proteomes" id="UP000292424"/>
    </source>
</evidence>
<dbReference type="GO" id="GO:0000030">
    <property type="term" value="F:mannosyltransferase activity"/>
    <property type="evidence" value="ECO:0007669"/>
    <property type="project" value="TreeGrafter"/>
</dbReference>
<dbReference type="SUPFAM" id="SSF53448">
    <property type="entry name" value="Nucleotide-diphospho-sugar transferases"/>
    <property type="match status" value="1"/>
</dbReference>
<dbReference type="Proteomes" id="UP000292424">
    <property type="component" value="Chromosome"/>
</dbReference>
<dbReference type="PANTHER" id="PTHR32385">
    <property type="entry name" value="MANNOSYL PHOSPHORYLINOSITOL CERAMIDE SYNTHASE"/>
    <property type="match status" value="1"/>
</dbReference>
<dbReference type="GO" id="GO:0016020">
    <property type="term" value="C:membrane"/>
    <property type="evidence" value="ECO:0007669"/>
    <property type="project" value="GOC"/>
</dbReference>
<name>A0A5P2G627_9BACT</name>
<dbReference type="Gene3D" id="3.90.550.20">
    <property type="match status" value="1"/>
</dbReference>
<evidence type="ECO:0008006" key="3">
    <source>
        <dbReference type="Google" id="ProtNLM"/>
    </source>
</evidence>
<reference evidence="1 2" key="1">
    <citation type="submission" date="2019-09" db="EMBL/GenBank/DDBJ databases">
        <title>Complete genome sequence of Arachidicoccus sp. B3-10 isolated from apple orchard soil.</title>
        <authorList>
            <person name="Kim H.S."/>
            <person name="Han K.-I."/>
            <person name="Suh M.K."/>
            <person name="Lee K.C."/>
            <person name="Eom M.K."/>
            <person name="Kim J.-S."/>
            <person name="Kang S.W."/>
            <person name="Sin Y."/>
            <person name="Lee J.-S."/>
        </authorList>
    </citation>
    <scope>NUCLEOTIDE SEQUENCE [LARGE SCALE GENOMIC DNA]</scope>
    <source>
        <strain evidence="1 2">B3-10</strain>
    </source>
</reference>
<keyword evidence="2" id="KW-1185">Reference proteome</keyword>